<reference evidence="1" key="1">
    <citation type="submission" date="2016-11" db="EMBL/GenBank/DDBJ databases">
        <authorList>
            <person name="Jaros S."/>
            <person name="Januszkiewicz K."/>
            <person name="Wedrychowicz H."/>
        </authorList>
    </citation>
    <scope>NUCLEOTIDE SEQUENCE</scope>
    <source>
        <strain evidence="1">ACA-DC 565</strain>
    </source>
</reference>
<organism evidence="1">
    <name type="scientific">Loigolactobacillus rennini</name>
    <dbReference type="NCBI Taxonomy" id="238013"/>
    <lineage>
        <taxon>Bacteria</taxon>
        <taxon>Bacillati</taxon>
        <taxon>Bacillota</taxon>
        <taxon>Bacilli</taxon>
        <taxon>Lactobacillales</taxon>
        <taxon>Lactobacillaceae</taxon>
        <taxon>Loigolactobacillus</taxon>
    </lineage>
</organism>
<proteinExistence type="predicted"/>
<dbReference type="EMBL" id="LT634362">
    <property type="protein sequence ID" value="SFZ87113.1"/>
    <property type="molecule type" value="Genomic_DNA"/>
</dbReference>
<sequence length="39" mass="4483">MIRNSMNTYTTPSIADATQRALKQMKNACAIRQFHQLTQ</sequence>
<name>A0A1K2I4E7_9LACO</name>
<protein>
    <submittedName>
        <fullName evidence="1">Uncharacterized protein</fullName>
    </submittedName>
</protein>
<evidence type="ECO:0000313" key="1">
    <source>
        <dbReference type="EMBL" id="SFZ87113.1"/>
    </source>
</evidence>
<gene>
    <name evidence="1" type="ORF">LREN565_0226</name>
</gene>
<accession>A0A1K2I4E7</accession>
<dbReference type="AlphaFoldDB" id="A0A1K2I4E7"/>